<dbReference type="GO" id="GO:0003677">
    <property type="term" value="F:DNA binding"/>
    <property type="evidence" value="ECO:0007669"/>
    <property type="project" value="InterPro"/>
</dbReference>
<keyword evidence="3" id="KW-0731">Sigma factor</keyword>
<comment type="similarity">
    <text evidence="1">Belongs to the sigma-70 factor family. ECF subfamily.</text>
</comment>
<name>A0A561VPN2_9ACTN</name>
<evidence type="ECO:0000259" key="6">
    <source>
        <dbReference type="Pfam" id="PF08281"/>
    </source>
</evidence>
<feature type="domain" description="RNA polymerase sigma-70 region 2" evidence="5">
    <location>
        <begin position="18"/>
        <end position="79"/>
    </location>
</feature>
<dbReference type="Pfam" id="PF20239">
    <property type="entry name" value="DUF6596"/>
    <property type="match status" value="1"/>
</dbReference>
<dbReference type="SUPFAM" id="SSF88659">
    <property type="entry name" value="Sigma3 and sigma4 domains of RNA polymerase sigma factors"/>
    <property type="match status" value="1"/>
</dbReference>
<dbReference type="InterPro" id="IPR013325">
    <property type="entry name" value="RNA_pol_sigma_r2"/>
</dbReference>
<organism evidence="8 9">
    <name type="scientific">Micromonospora palomenae</name>
    <dbReference type="NCBI Taxonomy" id="1461247"/>
    <lineage>
        <taxon>Bacteria</taxon>
        <taxon>Bacillati</taxon>
        <taxon>Actinomycetota</taxon>
        <taxon>Actinomycetes</taxon>
        <taxon>Micromonosporales</taxon>
        <taxon>Micromonosporaceae</taxon>
        <taxon>Micromonospora</taxon>
    </lineage>
</organism>
<proteinExistence type="inferred from homology"/>
<evidence type="ECO:0000256" key="2">
    <source>
        <dbReference type="ARBA" id="ARBA00023015"/>
    </source>
</evidence>
<evidence type="ECO:0000256" key="1">
    <source>
        <dbReference type="ARBA" id="ARBA00010641"/>
    </source>
</evidence>
<dbReference type="OrthoDB" id="3206561at2"/>
<evidence type="ECO:0000256" key="4">
    <source>
        <dbReference type="ARBA" id="ARBA00023163"/>
    </source>
</evidence>
<evidence type="ECO:0000259" key="5">
    <source>
        <dbReference type="Pfam" id="PF04542"/>
    </source>
</evidence>
<dbReference type="InterPro" id="IPR013324">
    <property type="entry name" value="RNA_pol_sigma_r3/r4-like"/>
</dbReference>
<evidence type="ECO:0000256" key="3">
    <source>
        <dbReference type="ARBA" id="ARBA00023082"/>
    </source>
</evidence>
<accession>A0A561VPN2</accession>
<dbReference type="InterPro" id="IPR014284">
    <property type="entry name" value="RNA_pol_sigma-70_dom"/>
</dbReference>
<dbReference type="EMBL" id="VIXA01000003">
    <property type="protein sequence ID" value="TWG13581.1"/>
    <property type="molecule type" value="Genomic_DNA"/>
</dbReference>
<dbReference type="Pfam" id="PF04542">
    <property type="entry name" value="Sigma70_r2"/>
    <property type="match status" value="1"/>
</dbReference>
<gene>
    <name evidence="8" type="ORF">FHX75_13628</name>
</gene>
<sequence length="414" mass="45204">MTGPTVEQAITRVHQEEWARVVAGLARRFGDLDVAEEATAEAFVAAAERWPREGVPPNPGGWLATTATRKAIDWLRRESQRDAKHQAARIMYDDTPPEPTGPVEDDRLRLIFTCCHPALAMETRVALTLRLIGGLTVAEIARAFLVQETTMARRITRAKAKIKAAHIPYRVPSADDLRERLAGVLAVVYLVFNEGYLATEGDDPVRVDLTDEAIRLGRLLRTLLPDDGEVAGLLALMLLTDARRPARVSRTGELVTLDEQDRSGWDRALIAEGNALVRERIAAVAAGGDPPGRYQLQAAINAVHTEAPSARDTNWSTIVALYGRMVLLDPSPIVRLNRAVAVAEVDGPGVGLAEIDRLAEVLDGYHAFHAARADLLRRLGRGGESRAAYDRAIGLAGNPAERAYLTRRRDQLAG</sequence>
<dbReference type="InterPro" id="IPR013249">
    <property type="entry name" value="RNA_pol_sigma70_r4_t2"/>
</dbReference>
<keyword evidence="4" id="KW-0804">Transcription</keyword>
<dbReference type="Gene3D" id="1.10.1740.10">
    <property type="match status" value="1"/>
</dbReference>
<evidence type="ECO:0000259" key="7">
    <source>
        <dbReference type="Pfam" id="PF20239"/>
    </source>
</evidence>
<protein>
    <submittedName>
        <fullName evidence="8">RNA polymerase ECF family sigma subunit</fullName>
    </submittedName>
</protein>
<dbReference type="NCBIfam" id="TIGR02937">
    <property type="entry name" value="sigma70-ECF"/>
    <property type="match status" value="1"/>
</dbReference>
<dbReference type="PANTHER" id="PTHR47756:SF2">
    <property type="entry name" value="BLL6612 PROTEIN"/>
    <property type="match status" value="1"/>
</dbReference>
<dbReference type="AlphaFoldDB" id="A0A561VPN2"/>
<dbReference type="InterPro" id="IPR007627">
    <property type="entry name" value="RNA_pol_sigma70_r2"/>
</dbReference>
<dbReference type="RefSeq" id="WP_154942572.1">
    <property type="nucleotide sequence ID" value="NZ_VIXA01000003.1"/>
</dbReference>
<dbReference type="Proteomes" id="UP000319927">
    <property type="component" value="Unassembled WGS sequence"/>
</dbReference>
<evidence type="ECO:0000313" key="8">
    <source>
        <dbReference type="EMBL" id="TWG13581.1"/>
    </source>
</evidence>
<feature type="domain" description="RNA polymerase sigma factor 70 region 4 type 2" evidence="6">
    <location>
        <begin position="111"/>
        <end position="162"/>
    </location>
</feature>
<feature type="domain" description="DUF6596" evidence="7">
    <location>
        <begin position="180"/>
        <end position="279"/>
    </location>
</feature>
<dbReference type="Pfam" id="PF08281">
    <property type="entry name" value="Sigma70_r4_2"/>
    <property type="match status" value="1"/>
</dbReference>
<dbReference type="GO" id="GO:0006352">
    <property type="term" value="P:DNA-templated transcription initiation"/>
    <property type="evidence" value="ECO:0007669"/>
    <property type="project" value="InterPro"/>
</dbReference>
<dbReference type="InterPro" id="IPR036388">
    <property type="entry name" value="WH-like_DNA-bd_sf"/>
</dbReference>
<dbReference type="SUPFAM" id="SSF88946">
    <property type="entry name" value="Sigma2 domain of RNA polymerase sigma factors"/>
    <property type="match status" value="1"/>
</dbReference>
<dbReference type="Gene3D" id="1.10.10.10">
    <property type="entry name" value="Winged helix-like DNA-binding domain superfamily/Winged helix DNA-binding domain"/>
    <property type="match status" value="1"/>
</dbReference>
<keyword evidence="9" id="KW-1185">Reference proteome</keyword>
<keyword evidence="2" id="KW-0805">Transcription regulation</keyword>
<dbReference type="GO" id="GO:0016987">
    <property type="term" value="F:sigma factor activity"/>
    <property type="evidence" value="ECO:0007669"/>
    <property type="project" value="UniProtKB-KW"/>
</dbReference>
<dbReference type="PANTHER" id="PTHR47756">
    <property type="entry name" value="BLL6612 PROTEIN-RELATED"/>
    <property type="match status" value="1"/>
</dbReference>
<dbReference type="InterPro" id="IPR046531">
    <property type="entry name" value="DUF6596"/>
</dbReference>
<comment type="caution">
    <text evidence="8">The sequence shown here is derived from an EMBL/GenBank/DDBJ whole genome shotgun (WGS) entry which is preliminary data.</text>
</comment>
<evidence type="ECO:0000313" key="9">
    <source>
        <dbReference type="Proteomes" id="UP000319927"/>
    </source>
</evidence>
<reference evidence="8 9" key="1">
    <citation type="submission" date="2019-06" db="EMBL/GenBank/DDBJ databases">
        <title>Sequencing the genomes of 1000 actinobacteria strains.</title>
        <authorList>
            <person name="Klenk H.-P."/>
        </authorList>
    </citation>
    <scope>NUCLEOTIDE SEQUENCE [LARGE SCALE GENOMIC DNA]</scope>
    <source>
        <strain evidence="8 9">DSM 102131</strain>
    </source>
</reference>